<evidence type="ECO:0000256" key="7">
    <source>
        <dbReference type="ARBA" id="ARBA00022840"/>
    </source>
</evidence>
<keyword evidence="9" id="KW-1133">Transmembrane helix</keyword>
<dbReference type="RefSeq" id="WP_009281396.1">
    <property type="nucleotide sequence ID" value="NZ_CAIT01000006.1"/>
</dbReference>
<sequence length="527" mass="59855">MSDGFSNNNKNHQVIPVRFTRLYVTILVTLAVLLTIGQGVTQWRLNTVQDKIWITRYAALQRHQSQQIVKQALQIEDPNEQANFAANVAELHQVFATFERYHLEGREGRVSDQNVTIELPDRIREMYLAIRPEFEAIQSSARRMMRLQRFEEASQPDVQASLQLMLANEKPFLEEMDAIVREYNAQVRNELSSMQTIEAYLYLFTVLVLVGIGLLIIRPAARKLRQTLAQLIAAEARTTAANKKLISVNKSLKETRQKLFEATKQQYQQEINEQKVRTSYLVAGQEEERKRLSRELHDGLGQMLTAIKLQIEGLEAGLARNAAQPAANGTVPYAKNLSTLKNLITQTIQETRTISNNLMPTVLSDFGVIPALKMLAENDRSEAIDVTFETNLTPDMPRLNKDLEIMLYRVTQEAVSNAVRHAQPSHVHIGLFEKDSYLHLIVTDDGRGFKPGSKLQRQKEAEELNSVRSQTIASHESNRRVSQGLHNMQERAKLLNGKFKISSVPGKGTKVQVSIPYNTQPIHHDTY</sequence>
<evidence type="ECO:0000256" key="6">
    <source>
        <dbReference type="ARBA" id="ARBA00022777"/>
    </source>
</evidence>
<evidence type="ECO:0000256" key="2">
    <source>
        <dbReference type="ARBA" id="ARBA00012438"/>
    </source>
</evidence>
<keyword evidence="7" id="KW-0067">ATP-binding</keyword>
<reference evidence="11 12" key="1">
    <citation type="journal article" date="2012" name="J. Bacteriol.">
        <title>Genome Sequence of the Filamentous Bacterium Fibrisoma limi BUZ 3T.</title>
        <authorList>
            <person name="Filippini M."/>
            <person name="Qi W."/>
            <person name="Jaenicke S."/>
            <person name="Goesmann A."/>
            <person name="Smits T.H."/>
            <person name="Bagheri H.C."/>
        </authorList>
    </citation>
    <scope>NUCLEOTIDE SEQUENCE [LARGE SCALE GENOMIC DNA]</scope>
    <source>
        <strain evidence="12">BUZ 3T</strain>
    </source>
</reference>
<name>I2GFY7_9BACT</name>
<dbReference type="AlphaFoldDB" id="I2GFY7"/>
<comment type="caution">
    <text evidence="11">The sequence shown here is derived from an EMBL/GenBank/DDBJ whole genome shotgun (WGS) entry which is preliminary data.</text>
</comment>
<keyword evidence="9" id="KW-0812">Transmembrane</keyword>
<evidence type="ECO:0000313" key="11">
    <source>
        <dbReference type="EMBL" id="CCH52812.1"/>
    </source>
</evidence>
<dbReference type="GO" id="GO:0000155">
    <property type="term" value="F:phosphorelay sensor kinase activity"/>
    <property type="evidence" value="ECO:0007669"/>
    <property type="project" value="InterPro"/>
</dbReference>
<keyword evidence="5" id="KW-0547">Nucleotide-binding</keyword>
<proteinExistence type="predicted"/>
<dbReference type="EMBL" id="CAIT01000006">
    <property type="protein sequence ID" value="CCH52812.1"/>
    <property type="molecule type" value="Genomic_DNA"/>
</dbReference>
<keyword evidence="4 11" id="KW-0808">Transferase</keyword>
<dbReference type="GO" id="GO:0046983">
    <property type="term" value="F:protein dimerization activity"/>
    <property type="evidence" value="ECO:0007669"/>
    <property type="project" value="InterPro"/>
</dbReference>
<dbReference type="Pfam" id="PF07730">
    <property type="entry name" value="HisKA_3"/>
    <property type="match status" value="1"/>
</dbReference>
<dbReference type="PANTHER" id="PTHR24421:SF10">
    <property type="entry name" value="NITRATE_NITRITE SENSOR PROTEIN NARQ"/>
    <property type="match status" value="1"/>
</dbReference>
<dbReference type="Gene3D" id="1.20.5.1930">
    <property type="match status" value="1"/>
</dbReference>
<feature type="transmembrane region" description="Helical" evidence="9">
    <location>
        <begin position="199"/>
        <end position="217"/>
    </location>
</feature>
<gene>
    <name evidence="11" type="ORF">BN8_01844</name>
</gene>
<evidence type="ECO:0000256" key="5">
    <source>
        <dbReference type="ARBA" id="ARBA00022741"/>
    </source>
</evidence>
<dbReference type="EC" id="2.7.13.3" evidence="2"/>
<dbReference type="CDD" id="cd16917">
    <property type="entry name" value="HATPase_UhpB-NarQ-NarX-like"/>
    <property type="match status" value="1"/>
</dbReference>
<comment type="catalytic activity">
    <reaction evidence="1">
        <text>ATP + protein L-histidine = ADP + protein N-phospho-L-histidine.</text>
        <dbReference type="EC" id="2.7.13.3"/>
    </reaction>
</comment>
<protein>
    <recommendedName>
        <fullName evidence="2">histidine kinase</fullName>
        <ecNumber evidence="2">2.7.13.3</ecNumber>
    </recommendedName>
</protein>
<keyword evidence="9" id="KW-0472">Membrane</keyword>
<dbReference type="GO" id="GO:0016020">
    <property type="term" value="C:membrane"/>
    <property type="evidence" value="ECO:0007669"/>
    <property type="project" value="InterPro"/>
</dbReference>
<accession>I2GFY7</accession>
<dbReference type="STRING" id="1185876.BN8_01844"/>
<evidence type="ECO:0000256" key="9">
    <source>
        <dbReference type="SAM" id="Phobius"/>
    </source>
</evidence>
<dbReference type="InterPro" id="IPR036890">
    <property type="entry name" value="HATPase_C_sf"/>
</dbReference>
<keyword evidence="3" id="KW-0597">Phosphoprotein</keyword>
<dbReference type="Proteomes" id="UP000009309">
    <property type="component" value="Unassembled WGS sequence"/>
</dbReference>
<dbReference type="SMART" id="SM00387">
    <property type="entry name" value="HATPase_c"/>
    <property type="match status" value="1"/>
</dbReference>
<keyword evidence="12" id="KW-1185">Reference proteome</keyword>
<dbReference type="InterPro" id="IPR003594">
    <property type="entry name" value="HATPase_dom"/>
</dbReference>
<organism evidence="11 12">
    <name type="scientific">Fibrisoma limi BUZ 3</name>
    <dbReference type="NCBI Taxonomy" id="1185876"/>
    <lineage>
        <taxon>Bacteria</taxon>
        <taxon>Pseudomonadati</taxon>
        <taxon>Bacteroidota</taxon>
        <taxon>Cytophagia</taxon>
        <taxon>Cytophagales</taxon>
        <taxon>Spirosomataceae</taxon>
        <taxon>Fibrisoma</taxon>
    </lineage>
</organism>
<dbReference type="InterPro" id="IPR011712">
    <property type="entry name" value="Sig_transdc_His_kin_sub3_dim/P"/>
</dbReference>
<evidence type="ECO:0000256" key="3">
    <source>
        <dbReference type="ARBA" id="ARBA00022553"/>
    </source>
</evidence>
<evidence type="ECO:0000256" key="1">
    <source>
        <dbReference type="ARBA" id="ARBA00000085"/>
    </source>
</evidence>
<feature type="transmembrane region" description="Helical" evidence="9">
    <location>
        <begin position="21"/>
        <end position="40"/>
    </location>
</feature>
<dbReference type="GO" id="GO:0005524">
    <property type="term" value="F:ATP binding"/>
    <property type="evidence" value="ECO:0007669"/>
    <property type="project" value="UniProtKB-KW"/>
</dbReference>
<dbReference type="Pfam" id="PF02518">
    <property type="entry name" value="HATPase_c"/>
    <property type="match status" value="1"/>
</dbReference>
<dbReference type="OrthoDB" id="9760839at2"/>
<evidence type="ECO:0000313" key="12">
    <source>
        <dbReference type="Proteomes" id="UP000009309"/>
    </source>
</evidence>
<evidence type="ECO:0000256" key="4">
    <source>
        <dbReference type="ARBA" id="ARBA00022679"/>
    </source>
</evidence>
<evidence type="ECO:0000256" key="8">
    <source>
        <dbReference type="ARBA" id="ARBA00023012"/>
    </source>
</evidence>
<keyword evidence="8" id="KW-0902">Two-component regulatory system</keyword>
<dbReference type="Gene3D" id="3.30.565.10">
    <property type="entry name" value="Histidine kinase-like ATPase, C-terminal domain"/>
    <property type="match status" value="1"/>
</dbReference>
<feature type="domain" description="Histidine kinase/HSP90-like ATPase" evidence="10">
    <location>
        <begin position="402"/>
        <end position="519"/>
    </location>
</feature>
<dbReference type="eggNOG" id="COG4585">
    <property type="taxonomic scope" value="Bacteria"/>
</dbReference>
<dbReference type="InterPro" id="IPR050482">
    <property type="entry name" value="Sensor_HK_TwoCompSys"/>
</dbReference>
<dbReference type="PANTHER" id="PTHR24421">
    <property type="entry name" value="NITRATE/NITRITE SENSOR PROTEIN NARX-RELATED"/>
    <property type="match status" value="1"/>
</dbReference>
<dbReference type="SUPFAM" id="SSF55874">
    <property type="entry name" value="ATPase domain of HSP90 chaperone/DNA topoisomerase II/histidine kinase"/>
    <property type="match status" value="1"/>
</dbReference>
<keyword evidence="6 11" id="KW-0418">Kinase</keyword>
<evidence type="ECO:0000259" key="10">
    <source>
        <dbReference type="SMART" id="SM00387"/>
    </source>
</evidence>